<name>A0AA47NZ97_MERPO</name>
<evidence type="ECO:0000256" key="4">
    <source>
        <dbReference type="PROSITE-ProRule" id="PRU00027"/>
    </source>
</evidence>
<keyword evidence="1" id="KW-0479">Metal-binding</keyword>
<dbReference type="GO" id="GO:0008270">
    <property type="term" value="F:zinc ion binding"/>
    <property type="evidence" value="ECO:0007669"/>
    <property type="project" value="UniProtKB-KW"/>
</dbReference>
<dbReference type="PANTHER" id="PTHR47501">
    <property type="entry name" value="TRANSPOSASE-RELATED"/>
    <property type="match status" value="1"/>
</dbReference>
<reference evidence="7" key="1">
    <citation type="journal article" date="2023" name="Front. Mar. Sci.">
        <title>A new Merluccius polli reference genome to investigate the effects of global change in West African waters.</title>
        <authorList>
            <person name="Mateo J.L."/>
            <person name="Blanco-Fernandez C."/>
            <person name="Garcia-Vazquez E."/>
            <person name="Machado-Schiaffino G."/>
        </authorList>
    </citation>
    <scope>NUCLEOTIDE SEQUENCE</scope>
    <source>
        <strain evidence="7">C29</strain>
        <tissue evidence="7">Fin</tissue>
    </source>
</reference>
<evidence type="ECO:0000259" key="6">
    <source>
        <dbReference type="PROSITE" id="PS50808"/>
    </source>
</evidence>
<feature type="domain" description="BED-type" evidence="6">
    <location>
        <begin position="21"/>
        <end position="85"/>
    </location>
</feature>
<evidence type="ECO:0000256" key="5">
    <source>
        <dbReference type="SAM" id="MobiDB-lite"/>
    </source>
</evidence>
<dbReference type="SUPFAM" id="SSF140996">
    <property type="entry name" value="Hermes dimerisation domain"/>
    <property type="match status" value="1"/>
</dbReference>
<dbReference type="PROSITE" id="PS50808">
    <property type="entry name" value="ZF_BED"/>
    <property type="match status" value="1"/>
</dbReference>
<dbReference type="SUPFAM" id="SSF53098">
    <property type="entry name" value="Ribonuclease H-like"/>
    <property type="match status" value="1"/>
</dbReference>
<evidence type="ECO:0000256" key="1">
    <source>
        <dbReference type="ARBA" id="ARBA00022723"/>
    </source>
</evidence>
<sequence length="416" mass="46950">MAAAEHVDEGDTEDAQRVSAEDDGHPWSYLQTMFSYLGMGANSKTYRMKCMLCLPKCHEIKAFSNSPSNLKKHIERAHPQHLTKYEQRTSQKRKRASEAGTSTLKQTTLLDTRSISQSAVDRAIVKYVVNNLQPLSTVENEAFRELLTDLLPTAKVITRVTLRSRIEDLAKTMKNVLIEEMSEVDHIATTTDAWSVRRSFLGVTAHWVNPTDLTRRSAALACRQLRGSHTFDVLATSLNDIHAEYGIRNKVVRTTTNNGSNFLKAFQVFSVDKNNNEPEEKEDEEENEMEGVEFVDMTSILDENDGFEFELPKHQQCACHLLNLVSTVDAEKATANDGYKKLQCSTFSKCYGVWNKCGRSCQAAEAVEDACSLQLIRPNATRWNSMFMAVESLLKILRERGEPALREICAELKVPM</sequence>
<keyword evidence="8" id="KW-1185">Reference proteome</keyword>
<evidence type="ECO:0000256" key="3">
    <source>
        <dbReference type="ARBA" id="ARBA00022833"/>
    </source>
</evidence>
<evidence type="ECO:0000256" key="2">
    <source>
        <dbReference type="ARBA" id="ARBA00022771"/>
    </source>
</evidence>
<proteinExistence type="predicted"/>
<feature type="region of interest" description="Disordered" evidence="5">
    <location>
        <begin position="1"/>
        <end position="22"/>
    </location>
</feature>
<evidence type="ECO:0000313" key="7">
    <source>
        <dbReference type="EMBL" id="KAK0142293.1"/>
    </source>
</evidence>
<accession>A0AA47NZ97</accession>
<protein>
    <submittedName>
        <fullName evidence="7">Zinc finger BED domain-containing protein 1</fullName>
    </submittedName>
</protein>
<dbReference type="InterPro" id="IPR012337">
    <property type="entry name" value="RNaseH-like_sf"/>
</dbReference>
<dbReference type="Proteomes" id="UP001174136">
    <property type="component" value="Unassembled WGS sequence"/>
</dbReference>
<evidence type="ECO:0000313" key="8">
    <source>
        <dbReference type="Proteomes" id="UP001174136"/>
    </source>
</evidence>
<keyword evidence="3" id="KW-0862">Zinc</keyword>
<dbReference type="AlphaFoldDB" id="A0AA47NZ97"/>
<dbReference type="GO" id="GO:0003677">
    <property type="term" value="F:DNA binding"/>
    <property type="evidence" value="ECO:0007669"/>
    <property type="project" value="InterPro"/>
</dbReference>
<dbReference type="EMBL" id="JAOPHQ010003700">
    <property type="protein sequence ID" value="KAK0142293.1"/>
    <property type="molecule type" value="Genomic_DNA"/>
</dbReference>
<gene>
    <name evidence="7" type="primary">ZBED1_85</name>
    <name evidence="7" type="ORF">N1851_020027</name>
</gene>
<comment type="caution">
    <text evidence="7">The sequence shown here is derived from an EMBL/GenBank/DDBJ whole genome shotgun (WGS) entry which is preliminary data.</text>
</comment>
<keyword evidence="2 4" id="KW-0863">Zinc-finger</keyword>
<dbReference type="PANTHER" id="PTHR47501:SF7">
    <property type="entry name" value="TRANSPOSASE"/>
    <property type="match status" value="1"/>
</dbReference>
<organism evidence="7 8">
    <name type="scientific">Merluccius polli</name>
    <name type="common">Benguela hake</name>
    <name type="synonym">Merluccius cadenati</name>
    <dbReference type="NCBI Taxonomy" id="89951"/>
    <lineage>
        <taxon>Eukaryota</taxon>
        <taxon>Metazoa</taxon>
        <taxon>Chordata</taxon>
        <taxon>Craniata</taxon>
        <taxon>Vertebrata</taxon>
        <taxon>Euteleostomi</taxon>
        <taxon>Actinopterygii</taxon>
        <taxon>Neopterygii</taxon>
        <taxon>Teleostei</taxon>
        <taxon>Neoteleostei</taxon>
        <taxon>Acanthomorphata</taxon>
        <taxon>Zeiogadaria</taxon>
        <taxon>Gadariae</taxon>
        <taxon>Gadiformes</taxon>
        <taxon>Gadoidei</taxon>
        <taxon>Merlucciidae</taxon>
        <taxon>Merluccius</taxon>
    </lineage>
</organism>
<feature type="region of interest" description="Disordered" evidence="5">
    <location>
        <begin position="84"/>
        <end position="103"/>
    </location>
</feature>
<dbReference type="InterPro" id="IPR003656">
    <property type="entry name" value="Znf_BED"/>
</dbReference>